<reference evidence="1 2" key="1">
    <citation type="submission" date="2020-02" db="EMBL/GenBank/DDBJ databases">
        <title>Genome sequence of the type strain CGMCC 1.15528 of Mesorhizobium zhangyense.</title>
        <authorList>
            <person name="Gao J."/>
            <person name="Sun J."/>
        </authorList>
    </citation>
    <scope>NUCLEOTIDE SEQUENCE [LARGE SCALE GENOMIC DNA]</scope>
    <source>
        <strain evidence="1 2">CGMCC 1.15528</strain>
    </source>
</reference>
<dbReference type="AlphaFoldDB" id="A0A7C9R8J5"/>
<comment type="caution">
    <text evidence="1">The sequence shown here is derived from an EMBL/GenBank/DDBJ whole genome shotgun (WGS) entry which is preliminary data.</text>
</comment>
<keyword evidence="2" id="KW-1185">Reference proteome</keyword>
<evidence type="ECO:0000313" key="2">
    <source>
        <dbReference type="Proteomes" id="UP000481252"/>
    </source>
</evidence>
<protein>
    <submittedName>
        <fullName evidence="1">Uncharacterized protein</fullName>
    </submittedName>
</protein>
<dbReference type="Proteomes" id="UP000481252">
    <property type="component" value="Unassembled WGS sequence"/>
</dbReference>
<sequence length="76" mass="8129">MLQIMILVCSVNVSPVDCQMETALDVISGPQTASAISCGMQGQALIASTSFARQRPGEYVKIKCTHLKGMKTAQKI</sequence>
<dbReference type="EMBL" id="JAAKZG010000006">
    <property type="protein sequence ID" value="NGN42794.1"/>
    <property type="molecule type" value="Genomic_DNA"/>
</dbReference>
<gene>
    <name evidence="1" type="ORF">G6N74_17125</name>
</gene>
<proteinExistence type="predicted"/>
<organism evidence="1 2">
    <name type="scientific">Mesorhizobium zhangyense</name>
    <dbReference type="NCBI Taxonomy" id="1776730"/>
    <lineage>
        <taxon>Bacteria</taxon>
        <taxon>Pseudomonadati</taxon>
        <taxon>Pseudomonadota</taxon>
        <taxon>Alphaproteobacteria</taxon>
        <taxon>Hyphomicrobiales</taxon>
        <taxon>Phyllobacteriaceae</taxon>
        <taxon>Mesorhizobium</taxon>
    </lineage>
</organism>
<dbReference type="RefSeq" id="WP_165119146.1">
    <property type="nucleotide sequence ID" value="NZ_JAAKZG010000006.1"/>
</dbReference>
<accession>A0A7C9R8J5</accession>
<evidence type="ECO:0000313" key="1">
    <source>
        <dbReference type="EMBL" id="NGN42794.1"/>
    </source>
</evidence>
<name>A0A7C9R8J5_9HYPH</name>